<dbReference type="InterPro" id="IPR038717">
    <property type="entry name" value="Tc1-like_DDE_dom"/>
</dbReference>
<protein>
    <submittedName>
        <fullName evidence="2">Transposase of ISCARN102, IS630 family, C terminal part of the transposase</fullName>
    </submittedName>
</protein>
<proteinExistence type="predicted"/>
<name>E6QU58_9ZZZZ</name>
<dbReference type="AlphaFoldDB" id="E6QU58"/>
<evidence type="ECO:0000313" key="2">
    <source>
        <dbReference type="EMBL" id="CBI10780.1"/>
    </source>
</evidence>
<organism evidence="2">
    <name type="scientific">mine drainage metagenome</name>
    <dbReference type="NCBI Taxonomy" id="410659"/>
    <lineage>
        <taxon>unclassified sequences</taxon>
        <taxon>metagenomes</taxon>
        <taxon>ecological metagenomes</taxon>
    </lineage>
</organism>
<accession>E6QU58</accession>
<gene>
    <name evidence="2" type="ORF">CARN7_1576</name>
</gene>
<evidence type="ECO:0000259" key="1">
    <source>
        <dbReference type="Pfam" id="PF13358"/>
    </source>
</evidence>
<dbReference type="Pfam" id="PF13358">
    <property type="entry name" value="DDE_3"/>
    <property type="match status" value="1"/>
</dbReference>
<reference evidence="2" key="1">
    <citation type="submission" date="2009-10" db="EMBL/GenBank/DDBJ databases">
        <title>Diversity of trophic interactions inside an arsenic-rich microbial ecosystem.</title>
        <authorList>
            <person name="Bertin P.N."/>
            <person name="Heinrich-Salmeron A."/>
            <person name="Pelletier E."/>
            <person name="Goulhen-Chollet F."/>
            <person name="Arsene-Ploetze F."/>
            <person name="Gallien S."/>
            <person name="Calteau A."/>
            <person name="Vallenet D."/>
            <person name="Casiot C."/>
            <person name="Chane-Woon-Ming B."/>
            <person name="Giloteaux L."/>
            <person name="Barakat M."/>
            <person name="Bonnefoy V."/>
            <person name="Bruneel O."/>
            <person name="Chandler M."/>
            <person name="Cleiss J."/>
            <person name="Duran R."/>
            <person name="Elbaz-Poulichet F."/>
            <person name="Fonknechten N."/>
            <person name="Lauga B."/>
            <person name="Mornico D."/>
            <person name="Ortet P."/>
            <person name="Schaeffer C."/>
            <person name="Siguier P."/>
            <person name="Alexander Thil Smith A."/>
            <person name="Van Dorsselaer A."/>
            <person name="Weissenbach J."/>
            <person name="Medigue C."/>
            <person name="Le Paslier D."/>
        </authorList>
    </citation>
    <scope>NUCLEOTIDE SEQUENCE</scope>
</reference>
<dbReference type="NCBIfam" id="NF033545">
    <property type="entry name" value="transpos_IS630"/>
    <property type="match status" value="1"/>
</dbReference>
<dbReference type="EMBL" id="CABR01000105">
    <property type="protein sequence ID" value="CBI10780.1"/>
    <property type="molecule type" value="Genomic_DNA"/>
</dbReference>
<comment type="caution">
    <text evidence="2">The sequence shown here is derived from an EMBL/GenBank/DDBJ whole genome shotgun (WGS) entry which is preliminary data.</text>
</comment>
<dbReference type="InterPro" id="IPR047655">
    <property type="entry name" value="Transpos_IS630-like"/>
</dbReference>
<sequence length="207" mass="24353">MERVLDVYRRPYNADIPVVCMDETPRQLIRETRTPIPARPGQPERHDYEYERCGVCNVFMASEPLVGTRMTKVTERKIKVDWAQFLQNIAERYQAAQKITLVMDNLNTHSPGALYEAFPPDEAKALWDRFEFVYIPKHGSWLNVAEIELNVMISQCLDRRIGSMEKLCEEVTAWQTRRDQIHAKVNWQFTTEDARVKLKRLYPTFDT</sequence>
<feature type="domain" description="Tc1-like transposase DDE" evidence="1">
    <location>
        <begin position="17"/>
        <end position="167"/>
    </location>
</feature>